<dbReference type="STRING" id="4795.A0A225WUB0"/>
<name>A0A225WUB0_9STRA</name>
<organism evidence="1 2">
    <name type="scientific">Phytophthora megakarya</name>
    <dbReference type="NCBI Taxonomy" id="4795"/>
    <lineage>
        <taxon>Eukaryota</taxon>
        <taxon>Sar</taxon>
        <taxon>Stramenopiles</taxon>
        <taxon>Oomycota</taxon>
        <taxon>Peronosporomycetes</taxon>
        <taxon>Peronosporales</taxon>
        <taxon>Peronosporaceae</taxon>
        <taxon>Phytophthora</taxon>
    </lineage>
</organism>
<keyword evidence="2" id="KW-1185">Reference proteome</keyword>
<dbReference type="SUPFAM" id="SSF48403">
    <property type="entry name" value="Ankyrin repeat"/>
    <property type="match status" value="1"/>
</dbReference>
<sequence>MLPSFRHPIDLSAQYGHLETLKFFHDSESEKIQKLWIHAVDPMYYAAKGGQLAVVEWIHANRSEKCGADAMDIAAGYGHLEVVKWLHSNRTEGCTSSAITSAAARGYLDVELMQWFHANYPDLYKHSRAMYEAARYGQLKVIKWLYENIPKIPAYEAIDRAIRSDHIHVAYWLQSRFPNYVVGSSLEFYKPLVYVNTAHTFETLLYLHVHCTDVFTPLFLRNLREDLTRYHRQMIANWLDEHYPSGTEDYGH</sequence>
<dbReference type="Proteomes" id="UP000198211">
    <property type="component" value="Unassembled WGS sequence"/>
</dbReference>
<reference evidence="2" key="1">
    <citation type="submission" date="2017-03" db="EMBL/GenBank/DDBJ databases">
        <title>Phytopthora megakarya and P. palmivora, two closely related causual agents of cacao black pod achieved similar genome size and gene model numbers by different mechanisms.</title>
        <authorList>
            <person name="Ali S."/>
            <person name="Shao J."/>
            <person name="Larry D.J."/>
            <person name="Kronmiller B."/>
            <person name="Shen D."/>
            <person name="Strem M.D."/>
            <person name="Melnick R.L."/>
            <person name="Guiltinan M.J."/>
            <person name="Tyler B.M."/>
            <person name="Meinhardt L.W."/>
            <person name="Bailey B.A."/>
        </authorList>
    </citation>
    <scope>NUCLEOTIDE SEQUENCE [LARGE SCALE GENOMIC DNA]</scope>
    <source>
        <strain evidence="2">zdho120</strain>
    </source>
</reference>
<comment type="caution">
    <text evidence="1">The sequence shown here is derived from an EMBL/GenBank/DDBJ whole genome shotgun (WGS) entry which is preliminary data.</text>
</comment>
<dbReference type="InterPro" id="IPR052050">
    <property type="entry name" value="SecEffector_AnkRepeat"/>
</dbReference>
<dbReference type="Gene3D" id="1.25.40.20">
    <property type="entry name" value="Ankyrin repeat-containing domain"/>
    <property type="match status" value="1"/>
</dbReference>
<dbReference type="InterPro" id="IPR002110">
    <property type="entry name" value="Ankyrin_rpt"/>
</dbReference>
<evidence type="ECO:0000313" key="2">
    <source>
        <dbReference type="Proteomes" id="UP000198211"/>
    </source>
</evidence>
<dbReference type="OrthoDB" id="194358at2759"/>
<proteinExistence type="predicted"/>
<dbReference type="InterPro" id="IPR036770">
    <property type="entry name" value="Ankyrin_rpt-contain_sf"/>
</dbReference>
<accession>A0A225WUB0</accession>
<dbReference type="PANTHER" id="PTHR46586:SF3">
    <property type="entry name" value="ANKYRIN REPEAT-CONTAINING PROTEIN"/>
    <property type="match status" value="1"/>
</dbReference>
<dbReference type="PANTHER" id="PTHR46586">
    <property type="entry name" value="ANKYRIN REPEAT-CONTAINING PROTEIN"/>
    <property type="match status" value="1"/>
</dbReference>
<protein>
    <submittedName>
        <fullName evidence="1">Uncharacterized protein</fullName>
    </submittedName>
</protein>
<dbReference type="EMBL" id="NBNE01000301">
    <property type="protein sequence ID" value="OWZ20658.1"/>
    <property type="molecule type" value="Genomic_DNA"/>
</dbReference>
<evidence type="ECO:0000313" key="1">
    <source>
        <dbReference type="EMBL" id="OWZ20658.1"/>
    </source>
</evidence>
<gene>
    <name evidence="1" type="ORF">PHMEG_0004886</name>
</gene>
<dbReference type="Pfam" id="PF13637">
    <property type="entry name" value="Ank_4"/>
    <property type="match status" value="1"/>
</dbReference>
<dbReference type="AlphaFoldDB" id="A0A225WUB0"/>